<gene>
    <name evidence="1" type="ORF">BWD09_12205</name>
</gene>
<dbReference type="AlphaFoldDB" id="A0A1X3D247"/>
<sequence length="26" mass="3048">MDSRQFINAVFWMLRTGAPLRDLPPD</sequence>
<organism evidence="1 2">
    <name type="scientific">Neisseria dentiae</name>
    <dbReference type="NCBI Taxonomy" id="194197"/>
    <lineage>
        <taxon>Bacteria</taxon>
        <taxon>Pseudomonadati</taxon>
        <taxon>Pseudomonadota</taxon>
        <taxon>Betaproteobacteria</taxon>
        <taxon>Neisseriales</taxon>
        <taxon>Neisseriaceae</taxon>
        <taxon>Neisseria</taxon>
    </lineage>
</organism>
<dbReference type="Proteomes" id="UP000193118">
    <property type="component" value="Unassembled WGS sequence"/>
</dbReference>
<reference evidence="2" key="1">
    <citation type="submission" date="2017-01" db="EMBL/GenBank/DDBJ databases">
        <authorList>
            <person name="Wolfgang W.J."/>
            <person name="Cole J."/>
            <person name="Wroblewski D."/>
            <person name="Mcginnis J."/>
            <person name="Musser K.A."/>
        </authorList>
    </citation>
    <scope>NUCLEOTIDE SEQUENCE [LARGE SCALE GENOMIC DNA]</scope>
    <source>
        <strain evidence="2">DSM 19151</strain>
    </source>
</reference>
<keyword evidence="2" id="KW-1185">Reference proteome</keyword>
<dbReference type="EMBL" id="MTBO01000053">
    <property type="protein sequence ID" value="OSI13846.1"/>
    <property type="molecule type" value="Genomic_DNA"/>
</dbReference>
<name>A0A1X3D247_9NEIS</name>
<proteinExistence type="predicted"/>
<evidence type="ECO:0000313" key="1">
    <source>
        <dbReference type="EMBL" id="OSI13846.1"/>
    </source>
</evidence>
<dbReference type="STRING" id="194197.BWD09_12205"/>
<accession>A0A1X3D247</accession>
<protein>
    <recommendedName>
        <fullName evidence="3">Transposase</fullName>
    </recommendedName>
</protein>
<evidence type="ECO:0000313" key="2">
    <source>
        <dbReference type="Proteomes" id="UP000193118"/>
    </source>
</evidence>
<comment type="caution">
    <text evidence="1">The sequence shown here is derived from an EMBL/GenBank/DDBJ whole genome shotgun (WGS) entry which is preliminary data.</text>
</comment>
<evidence type="ECO:0008006" key="3">
    <source>
        <dbReference type="Google" id="ProtNLM"/>
    </source>
</evidence>